<dbReference type="SUPFAM" id="SSF46785">
    <property type="entry name" value="Winged helix' DNA-binding domain"/>
    <property type="match status" value="1"/>
</dbReference>
<dbReference type="Pfam" id="PF02742">
    <property type="entry name" value="Fe_dep_repr_C"/>
    <property type="match status" value="1"/>
</dbReference>
<dbReference type="InterPro" id="IPR022687">
    <property type="entry name" value="HTH_DTXR"/>
</dbReference>
<dbReference type="PROSITE" id="PS50944">
    <property type="entry name" value="HTH_DTXR"/>
    <property type="match status" value="1"/>
</dbReference>
<comment type="similarity">
    <text evidence="1">Belongs to the DtxR/MntR family.</text>
</comment>
<dbReference type="GO" id="GO:0003700">
    <property type="term" value="F:DNA-binding transcription factor activity"/>
    <property type="evidence" value="ECO:0007669"/>
    <property type="project" value="InterPro"/>
</dbReference>
<dbReference type="InterPro" id="IPR022689">
    <property type="entry name" value="Iron_dep_repressor"/>
</dbReference>
<accession>A0AAU8A8W2</accession>
<dbReference type="Pfam" id="PF01325">
    <property type="entry name" value="Fe_dep_repress"/>
    <property type="match status" value="1"/>
</dbReference>
<dbReference type="GO" id="GO:0046983">
    <property type="term" value="F:protein dimerization activity"/>
    <property type="evidence" value="ECO:0007669"/>
    <property type="project" value="InterPro"/>
</dbReference>
<dbReference type="SUPFAM" id="SSF47979">
    <property type="entry name" value="Iron-dependent repressor protein, dimerization domain"/>
    <property type="match status" value="1"/>
</dbReference>
<evidence type="ECO:0000256" key="2">
    <source>
        <dbReference type="ARBA" id="ARBA00023015"/>
    </source>
</evidence>
<dbReference type="GO" id="GO:0003677">
    <property type="term" value="F:DNA binding"/>
    <property type="evidence" value="ECO:0007669"/>
    <property type="project" value="UniProtKB-KW"/>
</dbReference>
<dbReference type="InterPro" id="IPR050536">
    <property type="entry name" value="DtxR_MntR_Metal-Reg"/>
</dbReference>
<organism evidence="6">
    <name type="scientific">Christensenella massiliensis</name>
    <dbReference type="NCBI Taxonomy" id="1805714"/>
    <lineage>
        <taxon>Bacteria</taxon>
        <taxon>Bacillati</taxon>
        <taxon>Bacillota</taxon>
        <taxon>Clostridia</taxon>
        <taxon>Christensenellales</taxon>
        <taxon>Christensenellaceae</taxon>
        <taxon>Christensenella</taxon>
    </lineage>
</organism>
<gene>
    <name evidence="6" type="ORF">PUP29_12255</name>
</gene>
<dbReference type="PANTHER" id="PTHR33238:SF7">
    <property type="entry name" value="IRON-DEPENDENT TRANSCRIPTIONAL REGULATOR"/>
    <property type="match status" value="1"/>
</dbReference>
<keyword evidence="3" id="KW-0238">DNA-binding</keyword>
<dbReference type="PANTHER" id="PTHR33238">
    <property type="entry name" value="IRON (METAL) DEPENDENT REPRESSOR, DTXR FAMILY"/>
    <property type="match status" value="1"/>
</dbReference>
<dbReference type="EMBL" id="CP117826">
    <property type="protein sequence ID" value="XCC62283.1"/>
    <property type="molecule type" value="Genomic_DNA"/>
</dbReference>
<evidence type="ECO:0000256" key="4">
    <source>
        <dbReference type="ARBA" id="ARBA00023163"/>
    </source>
</evidence>
<dbReference type="InterPro" id="IPR036388">
    <property type="entry name" value="WH-like_DNA-bd_sf"/>
</dbReference>
<proteinExistence type="inferred from homology"/>
<protein>
    <submittedName>
        <fullName evidence="6">Metal-dependent transcriptional regulator</fullName>
    </submittedName>
</protein>
<name>A0AAU8A8W2_9FIRM</name>
<dbReference type="InterPro" id="IPR036390">
    <property type="entry name" value="WH_DNA-bd_sf"/>
</dbReference>
<dbReference type="FunFam" id="1.10.60.10:FF:000005">
    <property type="entry name" value="Transcriptional regulator MntR protein"/>
    <property type="match status" value="1"/>
</dbReference>
<keyword evidence="4" id="KW-0804">Transcription</keyword>
<dbReference type="AlphaFoldDB" id="A0AAU8A8W2"/>
<sequence length="122" mass="14262">MRESGENYLETILLLQRKFGCVRSIDIANRLDYSKPSVSRAMGILKKQDYITMDKSGFIELTEKGLQKAEEIYERHTLIQEFLIETLGVEPDIAEQDACRIEHIISSRTFSQIKEYVEKHHR</sequence>
<dbReference type="GO" id="GO:0046914">
    <property type="term" value="F:transition metal ion binding"/>
    <property type="evidence" value="ECO:0007669"/>
    <property type="project" value="InterPro"/>
</dbReference>
<dbReference type="InterPro" id="IPR001367">
    <property type="entry name" value="Fe_dep_repressor"/>
</dbReference>
<evidence type="ECO:0000256" key="1">
    <source>
        <dbReference type="ARBA" id="ARBA00007871"/>
    </source>
</evidence>
<evidence type="ECO:0000259" key="5">
    <source>
        <dbReference type="PROSITE" id="PS50944"/>
    </source>
</evidence>
<keyword evidence="2" id="KW-0805">Transcription regulation</keyword>
<reference evidence="6" key="1">
    <citation type="submission" date="2023-02" db="EMBL/GenBank/DDBJ databases">
        <title>Gut commensal Christensenella minuta modulates host metabolism via a new class of secondary bile acids.</title>
        <authorList>
            <person name="Liu C."/>
        </authorList>
    </citation>
    <scope>NUCLEOTIDE SEQUENCE</scope>
    <source>
        <strain evidence="6">CA70</strain>
    </source>
</reference>
<evidence type="ECO:0000256" key="3">
    <source>
        <dbReference type="ARBA" id="ARBA00023125"/>
    </source>
</evidence>
<dbReference type="InterPro" id="IPR036421">
    <property type="entry name" value="Fe_dep_repressor_sf"/>
</dbReference>
<dbReference type="Gene3D" id="1.10.60.10">
    <property type="entry name" value="Iron dependent repressor, metal binding and dimerisation domain"/>
    <property type="match status" value="1"/>
</dbReference>
<dbReference type="Gene3D" id="1.10.10.10">
    <property type="entry name" value="Winged helix-like DNA-binding domain superfamily/Winged helix DNA-binding domain"/>
    <property type="match status" value="1"/>
</dbReference>
<evidence type="ECO:0000313" key="6">
    <source>
        <dbReference type="EMBL" id="XCC62283.1"/>
    </source>
</evidence>
<dbReference type="SMART" id="SM00529">
    <property type="entry name" value="HTH_DTXR"/>
    <property type="match status" value="1"/>
</dbReference>
<feature type="domain" description="HTH dtxR-type" evidence="5">
    <location>
        <begin position="1"/>
        <end position="62"/>
    </location>
</feature>
<dbReference type="RefSeq" id="WP_353423474.1">
    <property type="nucleotide sequence ID" value="NZ_CP117826.1"/>
</dbReference>